<dbReference type="FunFam" id="3.40.50.300:FF:000133">
    <property type="entry name" value="Spermidine/putrescine import ATP-binding protein PotA"/>
    <property type="match status" value="1"/>
</dbReference>
<dbReference type="InterPro" id="IPR003439">
    <property type="entry name" value="ABC_transporter-like_ATP-bd"/>
</dbReference>
<evidence type="ECO:0000256" key="3">
    <source>
        <dbReference type="ARBA" id="ARBA00022519"/>
    </source>
</evidence>
<keyword evidence="3" id="KW-0997">Cell inner membrane</keyword>
<dbReference type="InterPro" id="IPR017871">
    <property type="entry name" value="ABC_transporter-like_CS"/>
</dbReference>
<dbReference type="Pfam" id="PF08402">
    <property type="entry name" value="TOBE_2"/>
    <property type="match status" value="1"/>
</dbReference>
<dbReference type="InterPro" id="IPR008995">
    <property type="entry name" value="Mo/tungstate-bd_C_term_dom"/>
</dbReference>
<dbReference type="GO" id="GO:0043190">
    <property type="term" value="C:ATP-binding cassette (ABC) transporter complex"/>
    <property type="evidence" value="ECO:0007669"/>
    <property type="project" value="InterPro"/>
</dbReference>
<dbReference type="InterPro" id="IPR027417">
    <property type="entry name" value="P-loop_NTPase"/>
</dbReference>
<accession>A0A1X7JE80</accession>
<dbReference type="GO" id="GO:0016887">
    <property type="term" value="F:ATP hydrolysis activity"/>
    <property type="evidence" value="ECO:0007669"/>
    <property type="project" value="InterPro"/>
</dbReference>
<dbReference type="RefSeq" id="WP_167387445.1">
    <property type="nucleotide sequence ID" value="NZ_FXAT01000002.1"/>
</dbReference>
<dbReference type="GO" id="GO:0005524">
    <property type="term" value="F:ATP binding"/>
    <property type="evidence" value="ECO:0007669"/>
    <property type="project" value="UniProtKB-KW"/>
</dbReference>
<dbReference type="PANTHER" id="PTHR42781">
    <property type="entry name" value="SPERMIDINE/PUTRESCINE IMPORT ATP-BINDING PROTEIN POTA"/>
    <property type="match status" value="1"/>
</dbReference>
<evidence type="ECO:0000313" key="7">
    <source>
        <dbReference type="EMBL" id="SMG26339.1"/>
    </source>
</evidence>
<dbReference type="PROSITE" id="PS00211">
    <property type="entry name" value="ABC_TRANSPORTER_1"/>
    <property type="match status" value="1"/>
</dbReference>
<dbReference type="SUPFAM" id="SSF50331">
    <property type="entry name" value="MOP-like"/>
    <property type="match status" value="1"/>
</dbReference>
<protein>
    <submittedName>
        <fullName evidence="7">Putative spermidine/putrescine transport system ATP-binding protein</fullName>
    </submittedName>
</protein>
<dbReference type="GO" id="GO:0015847">
    <property type="term" value="P:putrescine transport"/>
    <property type="evidence" value="ECO:0007669"/>
    <property type="project" value="UniProtKB-ARBA"/>
</dbReference>
<dbReference type="Gene3D" id="3.40.50.300">
    <property type="entry name" value="P-loop containing nucleotide triphosphate hydrolases"/>
    <property type="match status" value="1"/>
</dbReference>
<dbReference type="InterPro" id="IPR003593">
    <property type="entry name" value="AAA+_ATPase"/>
</dbReference>
<dbReference type="PROSITE" id="PS50893">
    <property type="entry name" value="ABC_TRANSPORTER_2"/>
    <property type="match status" value="1"/>
</dbReference>
<dbReference type="SUPFAM" id="SSF52540">
    <property type="entry name" value="P-loop containing nucleoside triphosphate hydrolases"/>
    <property type="match status" value="1"/>
</dbReference>
<evidence type="ECO:0000313" key="8">
    <source>
        <dbReference type="Proteomes" id="UP000193228"/>
    </source>
</evidence>
<dbReference type="Proteomes" id="UP000193228">
    <property type="component" value="Unassembled WGS sequence"/>
</dbReference>
<dbReference type="InterPro" id="IPR050093">
    <property type="entry name" value="ABC_SmlMolc_Importer"/>
</dbReference>
<feature type="domain" description="ABC transporter" evidence="6">
    <location>
        <begin position="23"/>
        <end position="253"/>
    </location>
</feature>
<keyword evidence="3" id="KW-0472">Membrane</keyword>
<dbReference type="EMBL" id="FXAT01000002">
    <property type="protein sequence ID" value="SMG26339.1"/>
    <property type="molecule type" value="Genomic_DNA"/>
</dbReference>
<name>A0A1X7JE80_9BURK</name>
<dbReference type="Gene3D" id="2.40.50.100">
    <property type="match status" value="1"/>
</dbReference>
<evidence type="ECO:0000256" key="4">
    <source>
        <dbReference type="ARBA" id="ARBA00022741"/>
    </source>
</evidence>
<keyword evidence="5 7" id="KW-0067">ATP-binding</keyword>
<dbReference type="PANTHER" id="PTHR42781:SF4">
    <property type="entry name" value="SPERMIDINE_PUTRESCINE IMPORT ATP-BINDING PROTEIN POTA"/>
    <property type="match status" value="1"/>
</dbReference>
<sequence length="390" mass="42438">MAEGSVQTGAARTTGVQSRGARLTLRGLTKHYGEFTALASTDLTIDAGEFFSIIGPSGSGKSTLLGAIAGFVAPSGGSIEVDGRDLVGIAPYLRNIGMVFQNYALFPHMSVFDNVAFPLRLRHMAPREIQERVERMLATVRLSDKIRRRPSQLSGGQQQRVALARAAVYDPRILLMDEPLGALDKNLRAEMQYEIKAFHEQIEATILYVTHDQDEAAAMSDRIAIMNHGHLVQYGKPRELYENPRNAFAASFLGDANLFEITATRGLAGSRVALTVNGDHALTAVVHADALAPERCVVCVRPEAVRIAAADAPFDDTPDDKPGCHLLNRLTGVVEDVVFAAGTVRYRVRVGTSLRLAVRQNAQRREDLYPAGAPVALVWSINDTLLIARE</sequence>
<gene>
    <name evidence="7" type="ORF">SAMN06265784_102520</name>
</gene>
<evidence type="ECO:0000256" key="5">
    <source>
        <dbReference type="ARBA" id="ARBA00022840"/>
    </source>
</evidence>
<dbReference type="SMART" id="SM00382">
    <property type="entry name" value="AAA"/>
    <property type="match status" value="1"/>
</dbReference>
<dbReference type="STRING" id="1515439.SAMN06265784_102520"/>
<keyword evidence="2" id="KW-1003">Cell membrane</keyword>
<proteinExistence type="predicted"/>
<evidence type="ECO:0000256" key="2">
    <source>
        <dbReference type="ARBA" id="ARBA00022475"/>
    </source>
</evidence>
<dbReference type="AlphaFoldDB" id="A0A1X7JE80"/>
<keyword evidence="4" id="KW-0547">Nucleotide-binding</keyword>
<dbReference type="InterPro" id="IPR013611">
    <property type="entry name" value="Transp-assoc_OB_typ2"/>
</dbReference>
<reference evidence="8" key="1">
    <citation type="submission" date="2017-04" db="EMBL/GenBank/DDBJ databases">
        <authorList>
            <person name="Varghese N."/>
            <person name="Submissions S."/>
        </authorList>
    </citation>
    <scope>NUCLEOTIDE SEQUENCE [LARGE SCALE GENOMIC DNA]</scope>
    <source>
        <strain evidence="8">LMG 29540</strain>
    </source>
</reference>
<dbReference type="GO" id="GO:0022857">
    <property type="term" value="F:transmembrane transporter activity"/>
    <property type="evidence" value="ECO:0007669"/>
    <property type="project" value="InterPro"/>
</dbReference>
<evidence type="ECO:0000259" key="6">
    <source>
        <dbReference type="PROSITE" id="PS50893"/>
    </source>
</evidence>
<dbReference type="Pfam" id="PF00005">
    <property type="entry name" value="ABC_tran"/>
    <property type="match status" value="1"/>
</dbReference>
<keyword evidence="1" id="KW-0813">Transport</keyword>
<keyword evidence="8" id="KW-1185">Reference proteome</keyword>
<evidence type="ECO:0000256" key="1">
    <source>
        <dbReference type="ARBA" id="ARBA00022448"/>
    </source>
</evidence>
<organism evidence="7 8">
    <name type="scientific">Paraburkholderia susongensis</name>
    <dbReference type="NCBI Taxonomy" id="1515439"/>
    <lineage>
        <taxon>Bacteria</taxon>
        <taxon>Pseudomonadati</taxon>
        <taxon>Pseudomonadota</taxon>
        <taxon>Betaproteobacteria</taxon>
        <taxon>Burkholderiales</taxon>
        <taxon>Burkholderiaceae</taxon>
        <taxon>Paraburkholderia</taxon>
    </lineage>
</organism>